<protein>
    <submittedName>
        <fullName evidence="3">PNT domain-containing protein</fullName>
    </submittedName>
</protein>
<reference evidence="1 2" key="1">
    <citation type="submission" date="2018-11" db="EMBL/GenBank/DDBJ databases">
        <authorList>
            <consortium name="Pathogen Informatics"/>
        </authorList>
    </citation>
    <scope>NUCLEOTIDE SEQUENCE [LARGE SCALE GENOMIC DNA]</scope>
</reference>
<dbReference type="EMBL" id="UZAH01003359">
    <property type="protein sequence ID" value="VDO24452.1"/>
    <property type="molecule type" value="Genomic_DNA"/>
</dbReference>
<reference evidence="3" key="2">
    <citation type="submission" date="2019-09" db="UniProtKB">
        <authorList>
            <consortium name="WormBaseParasite"/>
        </authorList>
    </citation>
    <scope>IDENTIFICATION</scope>
</reference>
<dbReference type="OrthoDB" id="5846131at2759"/>
<evidence type="ECO:0000313" key="2">
    <source>
        <dbReference type="Proteomes" id="UP000050761"/>
    </source>
</evidence>
<sequence>MPAVRGSPRTDDERAVILPARGTAHSPRTAVVPRNPAPKRSNATLAASSVENLIRYHMALKAPVYEDVILKSYVVREQWQLYHEQVLLDFDA</sequence>
<proteinExistence type="predicted"/>
<evidence type="ECO:0000313" key="3">
    <source>
        <dbReference type="WBParaSite" id="HPBE_0000231401-mRNA-1"/>
    </source>
</evidence>
<accession>A0A3P7X4F5</accession>
<dbReference type="WBParaSite" id="HPBE_0000231401-mRNA-1">
    <property type="protein sequence ID" value="HPBE_0000231401-mRNA-1"/>
    <property type="gene ID" value="HPBE_0000231401"/>
</dbReference>
<dbReference type="AlphaFoldDB" id="A0A183F822"/>
<name>A0A183F822_HELPZ</name>
<gene>
    <name evidence="1" type="ORF">HPBE_LOCUS2315</name>
</gene>
<keyword evidence="2" id="KW-1185">Reference proteome</keyword>
<dbReference type="Proteomes" id="UP000050761">
    <property type="component" value="Unassembled WGS sequence"/>
</dbReference>
<evidence type="ECO:0000313" key="1">
    <source>
        <dbReference type="EMBL" id="VDO24452.1"/>
    </source>
</evidence>
<accession>A0A183F822</accession>
<organism evidence="2 3">
    <name type="scientific">Heligmosomoides polygyrus</name>
    <name type="common">Parasitic roundworm</name>
    <dbReference type="NCBI Taxonomy" id="6339"/>
    <lineage>
        <taxon>Eukaryota</taxon>
        <taxon>Metazoa</taxon>
        <taxon>Ecdysozoa</taxon>
        <taxon>Nematoda</taxon>
        <taxon>Chromadorea</taxon>
        <taxon>Rhabditida</taxon>
        <taxon>Rhabditina</taxon>
        <taxon>Rhabditomorpha</taxon>
        <taxon>Strongyloidea</taxon>
        <taxon>Heligmosomidae</taxon>
        <taxon>Heligmosomoides</taxon>
    </lineage>
</organism>